<evidence type="ECO:0000313" key="6">
    <source>
        <dbReference type="EMBL" id="EDO60166.1"/>
    </source>
</evidence>
<feature type="active site" description="Nucleophile" evidence="4">
    <location>
        <position position="38"/>
    </location>
</feature>
<dbReference type="InterPro" id="IPR016035">
    <property type="entry name" value="Acyl_Trfase/lysoPLipase"/>
</dbReference>
<dbReference type="Gene3D" id="3.40.1090.10">
    <property type="entry name" value="Cytosolic phospholipase A2 catalytic domain"/>
    <property type="match status" value="2"/>
</dbReference>
<evidence type="ECO:0000313" key="8">
    <source>
        <dbReference type="Proteomes" id="UP000003490"/>
    </source>
</evidence>
<dbReference type="SUPFAM" id="SSF52151">
    <property type="entry name" value="FabD/lysophospholipase-like"/>
    <property type="match status" value="1"/>
</dbReference>
<keyword evidence="3 4" id="KW-0443">Lipid metabolism</keyword>
<feature type="active site" description="Proton acceptor" evidence="4">
    <location>
        <position position="158"/>
    </location>
</feature>
<dbReference type="GO" id="GO:0016042">
    <property type="term" value="P:lipid catabolic process"/>
    <property type="evidence" value="ECO:0007669"/>
    <property type="project" value="UniProtKB-UniRule"/>
</dbReference>
<dbReference type="PROSITE" id="PS51635">
    <property type="entry name" value="PNPLA"/>
    <property type="match status" value="1"/>
</dbReference>
<evidence type="ECO:0000259" key="5">
    <source>
        <dbReference type="PROSITE" id="PS51635"/>
    </source>
</evidence>
<dbReference type="EMBL" id="ABCB02000020">
    <property type="protein sequence ID" value="EDO60166.1"/>
    <property type="molecule type" value="Genomic_DNA"/>
</dbReference>
<dbReference type="Pfam" id="PF19890">
    <property type="entry name" value="DUF6363"/>
    <property type="match status" value="1"/>
</dbReference>
<dbReference type="EMBL" id="NOXF01000001">
    <property type="protein sequence ID" value="PEQ25893.1"/>
    <property type="molecule type" value="Genomic_DNA"/>
</dbReference>
<evidence type="ECO:0000313" key="9">
    <source>
        <dbReference type="Proteomes" id="UP000220611"/>
    </source>
</evidence>
<dbReference type="InterPro" id="IPR002641">
    <property type="entry name" value="PNPLA_dom"/>
</dbReference>
<gene>
    <name evidence="7" type="ORF">CH238_02580</name>
    <name evidence="6" type="ORF">CLOLEP_02984</name>
</gene>
<proteinExistence type="predicted"/>
<dbReference type="CDD" id="cd07208">
    <property type="entry name" value="Pat_hypo_Ecoli_yjju_like"/>
    <property type="match status" value="1"/>
</dbReference>
<feature type="domain" description="PNPLA" evidence="5">
    <location>
        <begin position="5"/>
        <end position="171"/>
    </location>
</feature>
<dbReference type="PANTHER" id="PTHR14226">
    <property type="entry name" value="NEUROPATHY TARGET ESTERASE/SWISS CHEESE D.MELANOGASTER"/>
    <property type="match status" value="1"/>
</dbReference>
<keyword evidence="9" id="KW-1185">Reference proteome</keyword>
<dbReference type="HOGENOM" id="CLU_048271_1_0_9"/>
<dbReference type="InterPro" id="IPR045943">
    <property type="entry name" value="DUF6363"/>
</dbReference>
<dbReference type="eggNOG" id="COG4667">
    <property type="taxonomic scope" value="Bacteria"/>
</dbReference>
<dbReference type="InterPro" id="IPR050301">
    <property type="entry name" value="NTE"/>
</dbReference>
<evidence type="ECO:0000256" key="3">
    <source>
        <dbReference type="ARBA" id="ARBA00023098"/>
    </source>
</evidence>
<name>A7VWL9_9FIRM</name>
<sequence>MSVGLVLEGGGTRGAYTSGVLDVFSENEIQFRNIYGVSAGACNALSYISGQTKRNFDIFYHYLADPRYLSVKSLRKTGSIFGFDFIFGELSHDLLPFDFQAFDRAEVNFRVGATDVETGCAVFFGKKDIYDPFTAVRASSSLPLLCNMVDFKGYRLLDGAIADPIPLERSVCDGHEYNVVVLTRDITYRKKEKSSYPKPLVYAKYRGYPNLISALESRGSLYNRQVEYVLEQERRKKAVVVRPSQPIEIGAYEKNPDKLIAVYMMGVQDAVQKLREIRSLLKNQEPQKEF</sequence>
<evidence type="ECO:0000313" key="7">
    <source>
        <dbReference type="EMBL" id="PEQ25893.1"/>
    </source>
</evidence>
<dbReference type="OrthoDB" id="9802424at2"/>
<feature type="short sequence motif" description="GXGXXG" evidence="4">
    <location>
        <begin position="9"/>
        <end position="14"/>
    </location>
</feature>
<comment type="caution">
    <text evidence="6">The sequence shown here is derived from an EMBL/GenBank/DDBJ whole genome shotgun (WGS) entry which is preliminary data.</text>
</comment>
<dbReference type="Pfam" id="PF01734">
    <property type="entry name" value="Patatin"/>
    <property type="match status" value="1"/>
</dbReference>
<feature type="short sequence motif" description="GXSXG" evidence="4">
    <location>
        <begin position="36"/>
        <end position="40"/>
    </location>
</feature>
<organism evidence="6 8">
    <name type="scientific">[Clostridium] leptum DSM 753</name>
    <dbReference type="NCBI Taxonomy" id="428125"/>
    <lineage>
        <taxon>Bacteria</taxon>
        <taxon>Bacillati</taxon>
        <taxon>Bacillota</taxon>
        <taxon>Clostridia</taxon>
        <taxon>Eubacteriales</taxon>
        <taxon>Oscillospiraceae</taxon>
        <taxon>Oscillospiraceae incertae sedis</taxon>
    </lineage>
</organism>
<reference evidence="7 9" key="3">
    <citation type="submission" date="2017-07" db="EMBL/GenBank/DDBJ databases">
        <title>Prevalence of linear plasmids in Cutibacterium (Propionibacterium) acnes isolates obtained from prostatic tissue.</title>
        <authorList>
            <person name="Davidsson S."/>
            <person name="Carlsson J."/>
            <person name="Molling P."/>
            <person name="Andren O."/>
            <person name="Andersson S.-O."/>
            <person name="Brzuszkiewicz E."/>
            <person name="Poehlein A."/>
            <person name="Al-Zeer M."/>
            <person name="Brinkmann V."/>
            <person name="Scavenius C."/>
            <person name="Nazipi S."/>
            <person name="Soderquist B."/>
            <person name="Bruggemann H."/>
        </authorList>
    </citation>
    <scope>NUCLEOTIDE SEQUENCE [LARGE SCALE GENOMIC DNA]</scope>
    <source>
        <strain evidence="7 9">DSM 753</strain>
    </source>
</reference>
<evidence type="ECO:0000256" key="4">
    <source>
        <dbReference type="PROSITE-ProRule" id="PRU01161"/>
    </source>
</evidence>
<dbReference type="PANTHER" id="PTHR14226:SF25">
    <property type="entry name" value="PHOSPHOESTERASE"/>
    <property type="match status" value="1"/>
</dbReference>
<feature type="short sequence motif" description="DGA/G" evidence="4">
    <location>
        <begin position="158"/>
        <end position="160"/>
    </location>
</feature>
<accession>A7VWL9</accession>
<evidence type="ECO:0000256" key="2">
    <source>
        <dbReference type="ARBA" id="ARBA00022963"/>
    </source>
</evidence>
<dbReference type="Proteomes" id="UP000003490">
    <property type="component" value="Unassembled WGS sequence"/>
</dbReference>
<protein>
    <submittedName>
        <fullName evidence="7">Patatin family protein</fullName>
    </submittedName>
    <submittedName>
        <fullName evidence="6">Phospholipase, patatin family</fullName>
    </submittedName>
</protein>
<dbReference type="InterPro" id="IPR037483">
    <property type="entry name" value="YjjU-like"/>
</dbReference>
<reference evidence="6 8" key="1">
    <citation type="submission" date="2007-08" db="EMBL/GenBank/DDBJ databases">
        <title>Draft genome sequence of Clostridium leptum (DSM 753).</title>
        <authorList>
            <person name="Sudarsanam P."/>
            <person name="Ley R."/>
            <person name="Guruge J."/>
            <person name="Turnbaugh P.J."/>
            <person name="Mahowald M."/>
            <person name="Liep D."/>
            <person name="Gordon J."/>
        </authorList>
    </citation>
    <scope>NUCLEOTIDE SEQUENCE [LARGE SCALE GENOMIC DNA]</scope>
    <source>
        <strain evidence="6 8">DSM 753</strain>
    </source>
</reference>
<evidence type="ECO:0000256" key="1">
    <source>
        <dbReference type="ARBA" id="ARBA00022801"/>
    </source>
</evidence>
<dbReference type="AlphaFoldDB" id="A7VWL9"/>
<keyword evidence="1 4" id="KW-0378">Hydrolase</keyword>
<keyword evidence="2 4" id="KW-0442">Lipid degradation</keyword>
<reference evidence="6 8" key="2">
    <citation type="submission" date="2007-08" db="EMBL/GenBank/DDBJ databases">
        <authorList>
            <person name="Fulton L."/>
            <person name="Clifton S."/>
            <person name="Fulton B."/>
            <person name="Xu J."/>
            <person name="Minx P."/>
            <person name="Pepin K.H."/>
            <person name="Johnson M."/>
            <person name="Thiruvilangam P."/>
            <person name="Bhonagiri V."/>
            <person name="Nash W.E."/>
            <person name="Wang C."/>
            <person name="Mardis E.R."/>
            <person name="Wilson R.K."/>
        </authorList>
    </citation>
    <scope>NUCLEOTIDE SEQUENCE [LARGE SCALE GENOMIC DNA]</scope>
    <source>
        <strain evidence="6 8">DSM 753</strain>
    </source>
</reference>
<dbReference type="Proteomes" id="UP000220611">
    <property type="component" value="Unassembled WGS sequence"/>
</dbReference>
<dbReference type="GO" id="GO:0016787">
    <property type="term" value="F:hydrolase activity"/>
    <property type="evidence" value="ECO:0007669"/>
    <property type="project" value="UniProtKB-UniRule"/>
</dbReference>